<feature type="compositionally biased region" description="Basic and acidic residues" evidence="1">
    <location>
        <begin position="68"/>
        <end position="77"/>
    </location>
</feature>
<feature type="region of interest" description="Disordered" evidence="1">
    <location>
        <begin position="35"/>
        <end position="81"/>
    </location>
</feature>
<evidence type="ECO:0008006" key="4">
    <source>
        <dbReference type="Google" id="ProtNLM"/>
    </source>
</evidence>
<comment type="caution">
    <text evidence="2">The sequence shown here is derived from an EMBL/GenBank/DDBJ whole genome shotgun (WGS) entry which is preliminary data.</text>
</comment>
<evidence type="ECO:0000313" key="3">
    <source>
        <dbReference type="Proteomes" id="UP000481153"/>
    </source>
</evidence>
<evidence type="ECO:0000256" key="1">
    <source>
        <dbReference type="SAM" id="MobiDB-lite"/>
    </source>
</evidence>
<keyword evidence="3" id="KW-1185">Reference proteome</keyword>
<name>A0A6G0X7U1_9STRA</name>
<dbReference type="AlphaFoldDB" id="A0A6G0X7U1"/>
<gene>
    <name evidence="2" type="ORF">Ae201684_007664</name>
</gene>
<organism evidence="2 3">
    <name type="scientific">Aphanomyces euteiches</name>
    <dbReference type="NCBI Taxonomy" id="100861"/>
    <lineage>
        <taxon>Eukaryota</taxon>
        <taxon>Sar</taxon>
        <taxon>Stramenopiles</taxon>
        <taxon>Oomycota</taxon>
        <taxon>Saprolegniomycetes</taxon>
        <taxon>Saprolegniales</taxon>
        <taxon>Verrucalvaceae</taxon>
        <taxon>Aphanomyces</taxon>
    </lineage>
</organism>
<dbReference type="EMBL" id="VJMJ01000090">
    <property type="protein sequence ID" value="KAF0736078.1"/>
    <property type="molecule type" value="Genomic_DNA"/>
</dbReference>
<protein>
    <recommendedName>
        <fullName evidence="4">START domain-containing protein</fullName>
    </recommendedName>
</protein>
<dbReference type="Proteomes" id="UP000481153">
    <property type="component" value="Unassembled WGS sequence"/>
</dbReference>
<sequence>MENPWLQDLQFLIATDDQLQEELVHVCEILEGVSATSLPDDSTPSPTSETFVNPVARDTTDDSEDAQEEKSSSETTKRQRYYKRQRDEIHHLRQQVDQLTALLQRKHRCGRTDESLWERTAIEELAEKTKSMEENAFLREAVGQQATFIEQMQRVFRKKPRLTSHIDIHSEEWKYYKLAAHASLREAAIHAIADRQYHRMQSAMVKAGVFDRETNLFQVKAIPQPDHSYVLEAVHHVDLNAPFRLLGAAAWNVFEGGHPVDLPLHAVQDDTHIDPYTVYSTCMQERNGMTWHSNMVRKYYTEPDREVIVSRTVLEDAALPHMTKGAIEDRCMWLVVKALPNEPDRCRFTLLQHLLLVWPKDEIGTQEMDVVADALARLKKIPFQFFPTRPGQIPLTSEIDFASLTYPKMAAFVERGIRFSDTLKLKLNAVIENFHEQLLQ</sequence>
<feature type="compositionally biased region" description="Low complexity" evidence="1">
    <location>
        <begin position="35"/>
        <end position="48"/>
    </location>
</feature>
<accession>A0A6G0X7U1</accession>
<dbReference type="VEuPathDB" id="FungiDB:AeMF1_001860"/>
<proteinExistence type="predicted"/>
<reference evidence="2 3" key="1">
    <citation type="submission" date="2019-07" db="EMBL/GenBank/DDBJ databases">
        <title>Genomics analysis of Aphanomyces spp. identifies a new class of oomycete effector associated with host adaptation.</title>
        <authorList>
            <person name="Gaulin E."/>
        </authorList>
    </citation>
    <scope>NUCLEOTIDE SEQUENCE [LARGE SCALE GENOMIC DNA]</scope>
    <source>
        <strain evidence="2 3">ATCC 201684</strain>
    </source>
</reference>
<evidence type="ECO:0000313" key="2">
    <source>
        <dbReference type="EMBL" id="KAF0736078.1"/>
    </source>
</evidence>